<evidence type="ECO:0000256" key="1">
    <source>
        <dbReference type="ARBA" id="ARBA00023002"/>
    </source>
</evidence>
<dbReference type="PANTHER" id="PTHR21266:SF60">
    <property type="entry name" value="3-KETOSTEROID-9-ALPHA-MONOOXYGENASE, OXYGENASE COMPONENT"/>
    <property type="match status" value="1"/>
</dbReference>
<accession>A0ABX0JSB2</accession>
<dbReference type="Pfam" id="PF19112">
    <property type="entry name" value="VanA_C"/>
    <property type="match status" value="1"/>
</dbReference>
<organism evidence="3 4">
    <name type="scientific">Acetobacter musti</name>
    <dbReference type="NCBI Taxonomy" id="864732"/>
    <lineage>
        <taxon>Bacteria</taxon>
        <taxon>Pseudomonadati</taxon>
        <taxon>Pseudomonadota</taxon>
        <taxon>Alphaproteobacteria</taxon>
        <taxon>Acetobacterales</taxon>
        <taxon>Acetobacteraceae</taxon>
        <taxon>Acetobacter</taxon>
    </lineage>
</organism>
<evidence type="ECO:0000313" key="4">
    <source>
        <dbReference type="Proteomes" id="UP000635278"/>
    </source>
</evidence>
<sequence>MHDPSAVSARPESDDRATLDQWYPIAFLETLRPGKTRTCLLGSDVIITREPDDAITVVTREGYNLPVREAHTCLWTTFGFPARDVVSIPEAYEPDRRVVPCGAVHVRTSGLRVVENFLDMAHFPFVHTNILGAEPVTEVVRYRTEHREDVNEIWGTECRFEQPQAARSANSAMATEYSYRVAAPFLTLLYKTCPNDPVRPDVICLFVQPVGPAYSIAFPVMFLIDDVTPLAELAQFQQRIFVQDRIILENQYPPLLPLSGRTEIPTRADSLSVAYRRWLRASNLRYGAVPNRPYAGNDVPAGQ</sequence>
<feature type="domain" description="Vanillate O-demethylase oxygenase-like C-terminal catalytic" evidence="2">
    <location>
        <begin position="111"/>
        <end position="281"/>
    </location>
</feature>
<dbReference type="Proteomes" id="UP000635278">
    <property type="component" value="Unassembled WGS sequence"/>
</dbReference>
<reference evidence="3 4" key="1">
    <citation type="journal article" date="2020" name="Int. J. Syst. Evol. Microbiol.">
        <title>Novel acetic acid bacteria from cider fermentations: Acetobacter conturbans sp. nov. and Acetobacter fallax sp. nov.</title>
        <authorList>
            <person name="Sombolestani A.S."/>
            <person name="Cleenwerck I."/>
            <person name="Cnockaert M."/>
            <person name="Borremans W."/>
            <person name="Wieme A.D."/>
            <person name="De Vuyst L."/>
            <person name="Vandamme P."/>
        </authorList>
    </citation>
    <scope>NUCLEOTIDE SEQUENCE [LARGE SCALE GENOMIC DNA]</scope>
    <source>
        <strain evidence="3 4">LMG 30640</strain>
    </source>
</reference>
<keyword evidence="3" id="KW-0223">Dioxygenase</keyword>
<dbReference type="GO" id="GO:0051213">
    <property type="term" value="F:dioxygenase activity"/>
    <property type="evidence" value="ECO:0007669"/>
    <property type="project" value="UniProtKB-KW"/>
</dbReference>
<dbReference type="SUPFAM" id="SSF55961">
    <property type="entry name" value="Bet v1-like"/>
    <property type="match status" value="1"/>
</dbReference>
<dbReference type="EMBL" id="WOTB01000022">
    <property type="protein sequence ID" value="NHN85905.1"/>
    <property type="molecule type" value="Genomic_DNA"/>
</dbReference>
<evidence type="ECO:0000313" key="3">
    <source>
        <dbReference type="EMBL" id="NHN85905.1"/>
    </source>
</evidence>
<dbReference type="RefSeq" id="WP_173584295.1">
    <property type="nucleotide sequence ID" value="NZ_WOTB01000022.1"/>
</dbReference>
<proteinExistence type="predicted"/>
<comment type="caution">
    <text evidence="3">The sequence shown here is derived from an EMBL/GenBank/DDBJ whole genome shotgun (WGS) entry which is preliminary data.</text>
</comment>
<dbReference type="PANTHER" id="PTHR21266">
    <property type="entry name" value="IRON-SULFUR DOMAIN CONTAINING PROTEIN"/>
    <property type="match status" value="1"/>
</dbReference>
<dbReference type="InterPro" id="IPR044043">
    <property type="entry name" value="VanA_C_cat"/>
</dbReference>
<dbReference type="Gene3D" id="3.90.380.10">
    <property type="entry name" value="Naphthalene 1,2-dioxygenase Alpha Subunit, Chain A, domain 1"/>
    <property type="match status" value="1"/>
</dbReference>
<name>A0ABX0JSB2_9PROT</name>
<dbReference type="InterPro" id="IPR050584">
    <property type="entry name" value="Cholesterol_7-desaturase"/>
</dbReference>
<evidence type="ECO:0000259" key="2">
    <source>
        <dbReference type="Pfam" id="PF19112"/>
    </source>
</evidence>
<protein>
    <submittedName>
        <fullName evidence="3">Aromatic ring-hydroxylating dioxygenase subunit alpha</fullName>
    </submittedName>
</protein>
<gene>
    <name evidence="3" type="ORF">GOB93_14820</name>
</gene>
<keyword evidence="4" id="KW-1185">Reference proteome</keyword>
<keyword evidence="1" id="KW-0560">Oxidoreductase</keyword>